<evidence type="ECO:0000256" key="1">
    <source>
        <dbReference type="SAM" id="MobiDB-lite"/>
    </source>
</evidence>
<dbReference type="EMBL" id="JAQIZZ010000004">
    <property type="protein sequence ID" value="KAJ5544089.1"/>
    <property type="molecule type" value="Genomic_DNA"/>
</dbReference>
<evidence type="ECO:0008006" key="6">
    <source>
        <dbReference type="Google" id="ProtNLM"/>
    </source>
</evidence>
<feature type="region of interest" description="Disordered" evidence="1">
    <location>
        <begin position="1"/>
        <end position="79"/>
    </location>
</feature>
<dbReference type="EMBL" id="JAQIZZ010000007">
    <property type="protein sequence ID" value="KAJ5533395.1"/>
    <property type="molecule type" value="Genomic_DNA"/>
</dbReference>
<gene>
    <name evidence="4" type="ORF">N7494_005368</name>
    <name evidence="3" type="ORF">N7494_009947</name>
    <name evidence="2" type="ORF">N7494_013291</name>
</gene>
<reference evidence="4" key="2">
    <citation type="submission" date="2023-01" db="EMBL/GenBank/DDBJ databases">
        <authorList>
            <person name="Petersen C."/>
        </authorList>
    </citation>
    <scope>NUCLEOTIDE SEQUENCE</scope>
    <source>
        <strain evidence="4">IBT 35679</strain>
    </source>
</reference>
<reference evidence="4 5" key="1">
    <citation type="journal article" date="2023" name="IMA Fungus">
        <title>Comparative genomic study of the Penicillium genus elucidates a diverse pangenome and 15 lateral gene transfer events.</title>
        <authorList>
            <person name="Petersen C."/>
            <person name="Sorensen T."/>
            <person name="Nielsen M.R."/>
            <person name="Sondergaard T.E."/>
            <person name="Sorensen J.L."/>
            <person name="Fitzpatrick D.A."/>
            <person name="Frisvad J.C."/>
            <person name="Nielsen K.L."/>
        </authorList>
    </citation>
    <scope>NUCLEOTIDE SEQUENCE [LARGE SCALE GENOMIC DNA]</scope>
    <source>
        <strain evidence="4 5">IBT 35679</strain>
    </source>
</reference>
<evidence type="ECO:0000313" key="4">
    <source>
        <dbReference type="EMBL" id="KAJ5544089.1"/>
    </source>
</evidence>
<name>A0AAD6CXU2_9EURO</name>
<organism evidence="4 5">
    <name type="scientific">Penicillium frequentans</name>
    <dbReference type="NCBI Taxonomy" id="3151616"/>
    <lineage>
        <taxon>Eukaryota</taxon>
        <taxon>Fungi</taxon>
        <taxon>Dikarya</taxon>
        <taxon>Ascomycota</taxon>
        <taxon>Pezizomycotina</taxon>
        <taxon>Eurotiomycetes</taxon>
        <taxon>Eurotiomycetidae</taxon>
        <taxon>Eurotiales</taxon>
        <taxon>Aspergillaceae</taxon>
        <taxon>Penicillium</taxon>
    </lineage>
</organism>
<accession>A0AAD6CXU2</accession>
<evidence type="ECO:0000313" key="2">
    <source>
        <dbReference type="EMBL" id="KAJ5522861.1"/>
    </source>
</evidence>
<dbReference type="AlphaFoldDB" id="A0AAD6CXU2"/>
<keyword evidence="5" id="KW-1185">Reference proteome</keyword>
<feature type="compositionally biased region" description="Basic and acidic residues" evidence="1">
    <location>
        <begin position="45"/>
        <end position="66"/>
    </location>
</feature>
<dbReference type="EMBL" id="JAQIZZ010000012">
    <property type="protein sequence ID" value="KAJ5522861.1"/>
    <property type="molecule type" value="Genomic_DNA"/>
</dbReference>
<evidence type="ECO:0000313" key="5">
    <source>
        <dbReference type="Proteomes" id="UP001220324"/>
    </source>
</evidence>
<sequence>MPPGAAATERAATPELTEQSAAPTAPQPLRTSNRPIRVPVSYSQEQERDAASRRQRKNQPEPHQHESATAGHVAPTPDQTDPILRAILEAFGKIETSNKYFHQEIEARHVERSRFQSQITELRNELCRRDERYQEEIKSYKVALLEMQKKMEEFKQTAMTTDRTTCACNGHYEELRAELQSLRTAVTSPSTGRSWASIVSQSSVMSPSTRTVRSSLGLPAVVLDLRSANEETKALIDDPAQMREKVRAALKEETTISNVEIIGVKPTSRTTVKVFVDSEDSVAHLRRATQWLGSLPGATLQGEQWFPVKLNDVKKESVYETSGAQREDFTQIFQEENEVEQVRKIVWLSGTKRYGSMAVYLSRQGDADALLNRRIAHVRGEAAFSDRFHERPRPLRCRKCQQYNHKEDRCPNLEACGKCAGHHRTEQCTSDAVKCAACKGSHAVNDRNCPKWDEAWKVIRRREQVMVARRPDSLPYGSQ</sequence>
<comment type="caution">
    <text evidence="4">The sequence shown here is derived from an EMBL/GenBank/DDBJ whole genome shotgun (WGS) entry which is preliminary data.</text>
</comment>
<protein>
    <recommendedName>
        <fullName evidence="6">CCHC-type domain-containing protein</fullName>
    </recommendedName>
</protein>
<proteinExistence type="predicted"/>
<evidence type="ECO:0000313" key="3">
    <source>
        <dbReference type="EMBL" id="KAJ5533395.1"/>
    </source>
</evidence>
<dbReference type="Proteomes" id="UP001220324">
    <property type="component" value="Unassembled WGS sequence"/>
</dbReference>